<dbReference type="AlphaFoldDB" id="A0A7Z0ER24"/>
<dbReference type="GO" id="GO:0003700">
    <property type="term" value="F:DNA-binding transcription factor activity"/>
    <property type="evidence" value="ECO:0007669"/>
    <property type="project" value="TreeGrafter"/>
</dbReference>
<evidence type="ECO:0000256" key="1">
    <source>
        <dbReference type="ARBA" id="ARBA00022491"/>
    </source>
</evidence>
<protein>
    <submittedName>
        <fullName evidence="7">AcrR family transcriptional regulator</fullName>
    </submittedName>
</protein>
<evidence type="ECO:0000256" key="4">
    <source>
        <dbReference type="ARBA" id="ARBA00023163"/>
    </source>
</evidence>
<feature type="domain" description="HTH tetR-type" evidence="6">
    <location>
        <begin position="15"/>
        <end position="75"/>
    </location>
</feature>
<evidence type="ECO:0000256" key="2">
    <source>
        <dbReference type="ARBA" id="ARBA00023015"/>
    </source>
</evidence>
<dbReference type="PANTHER" id="PTHR30055:SF234">
    <property type="entry name" value="HTH-TYPE TRANSCRIPTIONAL REGULATOR BETI"/>
    <property type="match status" value="1"/>
</dbReference>
<dbReference type="PROSITE" id="PS50977">
    <property type="entry name" value="HTH_TETR_2"/>
    <property type="match status" value="1"/>
</dbReference>
<dbReference type="Pfam" id="PF00440">
    <property type="entry name" value="TetR_N"/>
    <property type="match status" value="1"/>
</dbReference>
<keyword evidence="4" id="KW-0804">Transcription</keyword>
<dbReference type="InterPro" id="IPR039538">
    <property type="entry name" value="BetI_C"/>
</dbReference>
<keyword evidence="2" id="KW-0805">Transcription regulation</keyword>
<dbReference type="InterPro" id="IPR036271">
    <property type="entry name" value="Tet_transcr_reg_TetR-rel_C_sf"/>
</dbReference>
<evidence type="ECO:0000313" key="7">
    <source>
        <dbReference type="EMBL" id="NYJ36719.1"/>
    </source>
</evidence>
<dbReference type="Pfam" id="PF13977">
    <property type="entry name" value="TetR_C_6"/>
    <property type="match status" value="1"/>
</dbReference>
<dbReference type="Gene3D" id="1.10.357.10">
    <property type="entry name" value="Tetracycline Repressor, domain 2"/>
    <property type="match status" value="1"/>
</dbReference>
<proteinExistence type="predicted"/>
<dbReference type="InterPro" id="IPR009057">
    <property type="entry name" value="Homeodomain-like_sf"/>
</dbReference>
<dbReference type="EMBL" id="JACCFS010000001">
    <property type="protein sequence ID" value="NYJ36719.1"/>
    <property type="molecule type" value="Genomic_DNA"/>
</dbReference>
<keyword evidence="1" id="KW-0678">Repressor</keyword>
<sequence length="204" mass="22238">MTDHESDRHHTAQGERTRRRIIDAATELFSRCGLWGVSLGDIAERAGLTHAGVLHHFPNREAVLLHVLSRRDELDAPLLTAPAPGHRGLVDDIVRMVERDAAAPDQVSLHVTLAAEATDPAHPAHEYFVGRYRNLRDHLVPALADLLGESGGPTPEIAAQQIVALTDGLRVQWLLDPGAVDMRAAVVSFLRTLGIEVEEPPGPR</sequence>
<keyword evidence="8" id="KW-1185">Reference proteome</keyword>
<accession>A0A7Z0ER24</accession>
<keyword evidence="3 5" id="KW-0238">DNA-binding</keyword>
<gene>
    <name evidence="7" type="ORF">HNR10_004600</name>
</gene>
<dbReference type="GO" id="GO:0000976">
    <property type="term" value="F:transcription cis-regulatory region binding"/>
    <property type="evidence" value="ECO:0007669"/>
    <property type="project" value="TreeGrafter"/>
</dbReference>
<feature type="DNA-binding region" description="H-T-H motif" evidence="5">
    <location>
        <begin position="38"/>
        <end position="57"/>
    </location>
</feature>
<dbReference type="Proteomes" id="UP000572051">
    <property type="component" value="Unassembled WGS sequence"/>
</dbReference>
<evidence type="ECO:0000256" key="3">
    <source>
        <dbReference type="ARBA" id="ARBA00023125"/>
    </source>
</evidence>
<comment type="caution">
    <text evidence="7">The sequence shown here is derived from an EMBL/GenBank/DDBJ whole genome shotgun (WGS) entry which is preliminary data.</text>
</comment>
<dbReference type="RefSeq" id="WP_179826840.1">
    <property type="nucleotide sequence ID" value="NZ_JACCFS010000001.1"/>
</dbReference>
<dbReference type="SUPFAM" id="SSF48498">
    <property type="entry name" value="Tetracyclin repressor-like, C-terminal domain"/>
    <property type="match status" value="1"/>
</dbReference>
<dbReference type="PANTHER" id="PTHR30055">
    <property type="entry name" value="HTH-TYPE TRANSCRIPTIONAL REGULATOR RUTR"/>
    <property type="match status" value="1"/>
</dbReference>
<organism evidence="7 8">
    <name type="scientific">Nocardiopsis aegyptia</name>
    <dbReference type="NCBI Taxonomy" id="220378"/>
    <lineage>
        <taxon>Bacteria</taxon>
        <taxon>Bacillati</taxon>
        <taxon>Actinomycetota</taxon>
        <taxon>Actinomycetes</taxon>
        <taxon>Streptosporangiales</taxon>
        <taxon>Nocardiopsidaceae</taxon>
        <taxon>Nocardiopsis</taxon>
    </lineage>
</organism>
<dbReference type="SUPFAM" id="SSF46689">
    <property type="entry name" value="Homeodomain-like"/>
    <property type="match status" value="1"/>
</dbReference>
<dbReference type="PRINTS" id="PR00455">
    <property type="entry name" value="HTHTETR"/>
</dbReference>
<name>A0A7Z0ER24_9ACTN</name>
<dbReference type="InterPro" id="IPR050109">
    <property type="entry name" value="HTH-type_TetR-like_transc_reg"/>
</dbReference>
<dbReference type="InterPro" id="IPR001647">
    <property type="entry name" value="HTH_TetR"/>
</dbReference>
<evidence type="ECO:0000313" key="8">
    <source>
        <dbReference type="Proteomes" id="UP000572051"/>
    </source>
</evidence>
<evidence type="ECO:0000256" key="5">
    <source>
        <dbReference type="PROSITE-ProRule" id="PRU00335"/>
    </source>
</evidence>
<reference evidence="7 8" key="1">
    <citation type="submission" date="2020-07" db="EMBL/GenBank/DDBJ databases">
        <title>Sequencing the genomes of 1000 actinobacteria strains.</title>
        <authorList>
            <person name="Klenk H.-P."/>
        </authorList>
    </citation>
    <scope>NUCLEOTIDE SEQUENCE [LARGE SCALE GENOMIC DNA]</scope>
    <source>
        <strain evidence="7 8">DSM 44442</strain>
    </source>
</reference>
<evidence type="ECO:0000259" key="6">
    <source>
        <dbReference type="PROSITE" id="PS50977"/>
    </source>
</evidence>